<gene>
    <name evidence="1" type="primary">cse1</name>
    <name evidence="1" type="ORF">DAETH_25430</name>
</gene>
<protein>
    <submittedName>
        <fullName evidence="1">CRISPR-associated protein CasA/Cse1</fullName>
    </submittedName>
</protein>
<dbReference type="NCBIfam" id="TIGR02547">
    <property type="entry name" value="casA_cse1"/>
    <property type="match status" value="1"/>
</dbReference>
<dbReference type="EMBL" id="AP026560">
    <property type="protein sequence ID" value="BDP42574.1"/>
    <property type="molecule type" value="Genomic_DNA"/>
</dbReference>
<dbReference type="InterPro" id="IPR013381">
    <property type="entry name" value="CRISPR-assoc_prot_Cse1"/>
</dbReference>
<dbReference type="RefSeq" id="WP_264775266.1">
    <property type="nucleotide sequence ID" value="NZ_AP026560.1"/>
</dbReference>
<accession>A0ABM8AFJ4</accession>
<sequence>MLASFSLIDDGWIPSRPLEGGAVQHVGLREVLTQAQAFERIDDPSPLVTVALYRLCLAVLHRALRGPGDAAQVAEWYSGGFSQEAIHRYLDAHADRFDLFHETLPFMQVADLTPELDGGKYLSHWTRLGTEVGSANTTALFNPAGRPGGERNDSISPAEAARRLLEHQTFALGGLIKRFTTSAKAAPIATFALTLPQGRTLHETFCLNLVPYRPDGDAPAWEQPPLRAEAVRKLYEGSADLSRVVMGLTDHYSWVSRSVRLTQVEEDGSVRVRFIGFAAGIPFKNTLEETGKTVDPMVATVPGRDPKQPFPFPQKLRREQLFWRDVLALLPEPQNQRQVLEGGQAAGQVVRVKGTPPASVYHAREVLRALEEQGHSIGGSFDLDALEDAPTSRYAYAQPVIPVSVFGQVTDQGKAFSYRQEGYTLPHAFVEEPQRFTDEVFTALEAAKHAGGGLKQAIRRLVVETLSRGGEREPHKDDVNKLMDQLPAEATFWARLEAPFRQYLAALDDSPPAAAREWRRTLTRTAWDAWTLACQGVGEGAAALRAASIAKGILVSTLKPLNSGGD</sequence>
<proteinExistence type="predicted"/>
<dbReference type="Pfam" id="PF09481">
    <property type="entry name" value="CRISPR_Cse1"/>
    <property type="match status" value="1"/>
</dbReference>
<dbReference type="Gene3D" id="1.10.132.100">
    <property type="match status" value="1"/>
</dbReference>
<name>A0ABM8AFJ4_9DEIO</name>
<evidence type="ECO:0000313" key="2">
    <source>
        <dbReference type="Proteomes" id="UP001064971"/>
    </source>
</evidence>
<dbReference type="CDD" id="cd09729">
    <property type="entry name" value="Cse1_I-E"/>
    <property type="match status" value="1"/>
</dbReference>
<reference evidence="1" key="1">
    <citation type="submission" date="2022-07" db="EMBL/GenBank/DDBJ databases">
        <title>Complete Genome Sequence of the Radioresistant Bacterium Deinococcus aetherius ST0316, Isolated from the Air Dust collected in Lower Stratosphere above Japan.</title>
        <authorList>
            <person name="Satoh K."/>
            <person name="Hagiwara K."/>
            <person name="Katsumata K."/>
            <person name="Kubo A."/>
            <person name="Yokobori S."/>
            <person name="Yamagishi A."/>
            <person name="Oono Y."/>
            <person name="Narumi I."/>
        </authorList>
    </citation>
    <scope>NUCLEOTIDE SEQUENCE</scope>
    <source>
        <strain evidence="1">ST0316</strain>
    </source>
</reference>
<keyword evidence="2" id="KW-1185">Reference proteome</keyword>
<dbReference type="Proteomes" id="UP001064971">
    <property type="component" value="Chromosome"/>
</dbReference>
<organism evidence="1 2">
    <name type="scientific">Deinococcus aetherius</name>
    <dbReference type="NCBI Taxonomy" id="200252"/>
    <lineage>
        <taxon>Bacteria</taxon>
        <taxon>Thermotogati</taxon>
        <taxon>Deinococcota</taxon>
        <taxon>Deinococci</taxon>
        <taxon>Deinococcales</taxon>
        <taxon>Deinococcaceae</taxon>
        <taxon>Deinococcus</taxon>
    </lineage>
</organism>
<evidence type="ECO:0000313" key="1">
    <source>
        <dbReference type="EMBL" id="BDP42574.1"/>
    </source>
</evidence>